<dbReference type="CDD" id="cd02537">
    <property type="entry name" value="GT8_Glycogenin"/>
    <property type="match status" value="1"/>
</dbReference>
<dbReference type="EMBL" id="HE797010">
    <property type="protein sequence ID" value="CCM00892.1"/>
    <property type="molecule type" value="Genomic_DNA"/>
</dbReference>
<dbReference type="Pfam" id="PF01501">
    <property type="entry name" value="Glyco_transf_8"/>
    <property type="match status" value="1"/>
</dbReference>
<evidence type="ECO:0008006" key="3">
    <source>
        <dbReference type="Google" id="ProtNLM"/>
    </source>
</evidence>
<dbReference type="Proteomes" id="UP000006352">
    <property type="component" value="Unassembled WGS sequence"/>
</dbReference>
<dbReference type="InterPro" id="IPR050587">
    <property type="entry name" value="GNT1/Glycosyltrans_8"/>
</dbReference>
<dbReference type="HOGENOM" id="CLU_049943_0_0_1"/>
<dbReference type="InterPro" id="IPR029044">
    <property type="entry name" value="Nucleotide-diphossugar_trans"/>
</dbReference>
<proteinExistence type="predicted"/>
<dbReference type="STRING" id="599839.J4HVP9"/>
<keyword evidence="2" id="KW-1185">Reference proteome</keyword>
<organism evidence="1 2">
    <name type="scientific">Fibroporia radiculosa</name>
    <dbReference type="NCBI Taxonomy" id="599839"/>
    <lineage>
        <taxon>Eukaryota</taxon>
        <taxon>Fungi</taxon>
        <taxon>Dikarya</taxon>
        <taxon>Basidiomycota</taxon>
        <taxon>Agaricomycotina</taxon>
        <taxon>Agaricomycetes</taxon>
        <taxon>Polyporales</taxon>
        <taxon>Fibroporiaceae</taxon>
        <taxon>Fibroporia</taxon>
    </lineage>
</organism>
<dbReference type="GO" id="GO:0016757">
    <property type="term" value="F:glycosyltransferase activity"/>
    <property type="evidence" value="ECO:0007669"/>
    <property type="project" value="InterPro"/>
</dbReference>
<dbReference type="OrthoDB" id="2014201at2759"/>
<dbReference type="SUPFAM" id="SSF53448">
    <property type="entry name" value="Nucleotide-diphospho-sugar transferases"/>
    <property type="match status" value="1"/>
</dbReference>
<dbReference type="InterPro" id="IPR002495">
    <property type="entry name" value="Glyco_trans_8"/>
</dbReference>
<dbReference type="InParanoid" id="J4HVP9"/>
<evidence type="ECO:0000313" key="1">
    <source>
        <dbReference type="EMBL" id="CCM00892.1"/>
    </source>
</evidence>
<dbReference type="GeneID" id="24095803"/>
<dbReference type="FunCoup" id="J4HVP9">
    <property type="interactions" value="628"/>
</dbReference>
<reference evidence="1 2" key="1">
    <citation type="journal article" date="2012" name="Appl. Environ. Microbiol.">
        <title>Short-read sequencing for genomic analysis of the brown rot fungus Fibroporia radiculosa.</title>
        <authorList>
            <person name="Tang J.D."/>
            <person name="Perkins A.D."/>
            <person name="Sonstegard T.S."/>
            <person name="Schroeder S.G."/>
            <person name="Burgess S.C."/>
            <person name="Diehl S.V."/>
        </authorList>
    </citation>
    <scope>NUCLEOTIDE SEQUENCE [LARGE SCALE GENOMIC DNA]</scope>
    <source>
        <strain evidence="1 2">TFFH 294</strain>
    </source>
</reference>
<accession>J4HVP9</accession>
<dbReference type="PANTHER" id="PTHR11183">
    <property type="entry name" value="GLYCOGENIN SUBFAMILY MEMBER"/>
    <property type="match status" value="1"/>
</dbReference>
<dbReference type="RefSeq" id="XP_012180175.1">
    <property type="nucleotide sequence ID" value="XM_012324785.1"/>
</dbReference>
<protein>
    <recommendedName>
        <fullName evidence="3">Nucleotide-diphospho-sugar transferase</fullName>
    </recommendedName>
</protein>
<evidence type="ECO:0000313" key="2">
    <source>
        <dbReference type="Proteomes" id="UP000006352"/>
    </source>
</evidence>
<name>J4HVP9_9APHY</name>
<gene>
    <name evidence="1" type="ORF">FIBRA_02938</name>
</gene>
<sequence>MSRKAAYATLLTRASYLPGALVLHYCLISVGSKYPLVVMVTPSLPQDARDVLKKRGILIVDVDHLQPEKGTHKLEEHDLRFGDTWTKLRAFELTQYDRVVLLDCDMIVMKNMDELMELALPSDWIAAAHVCACNPRRLPHYPADWIPKNCAHTPMVHPTALSSPPIISESSPRPYGLLNSGTVVLTPSMPLSGSIKHFLSTSPLVPTFSFPDQDLLAAFFKGRWRPLPWCYNALKSLRIIHKPMWRDEEIRCLHYIFNDKPWNHPPGTGGESEEVNRWWWDRYEKLGKEMRRADSKGWELVSSNVTLH</sequence>
<dbReference type="AlphaFoldDB" id="J4HVP9"/>
<dbReference type="Gene3D" id="3.90.550.10">
    <property type="entry name" value="Spore Coat Polysaccharide Biosynthesis Protein SpsA, Chain A"/>
    <property type="match status" value="1"/>
</dbReference>